<protein>
    <submittedName>
        <fullName evidence="1">Uncharacterized protein</fullName>
    </submittedName>
</protein>
<reference evidence="1 2" key="1">
    <citation type="submission" date="2019-02" db="EMBL/GenBank/DDBJ databases">
        <title>Genome of Pseudomonas korensis isolated from heavy metal contaminated environment.</title>
        <authorList>
            <person name="Ayangbenro A.S."/>
            <person name="Babalola O."/>
        </authorList>
    </citation>
    <scope>NUCLEOTIDE SEQUENCE [LARGE SCALE GENOMIC DNA]</scope>
    <source>
        <strain evidence="1 2">AB36</strain>
    </source>
</reference>
<sequence length="1336" mass="145891">MPEAIIHARENLVNDGEFLQGLKLWQKQGRVDKESEPYQGKDQSFLAARNEGKAWQDITLPRSSADNTRYVLSFLWETRHTEPGLLSVYKNGVRVEHFELPPGSARDREQDQIRLNAGLPLDLKPNLFREPLMASFVAGDVLRIEISSPKNAPSSREKVCITCIDLQLELDEPKVQSIILDEHARAAGAPLYLCLGSEILGGHRLRFCLADDSPWLGTQAALAIANNPMKAVTAEPHWETNQPLTDEWVINCPLLDDAQDYAFTLNLINQYTAEPYAMQVSLGHHRLVFQETREAAYYPLLGESVSLGVKVVSPYTARGVGGRTVNWSIAGDVIGACVTDQQGWAYIDYSPTLEHVGDVVIQASVESLYDITGVATQDFAVKVLGESPWQHVVCFENGDMREWPADGYPNRGSMHVLDLSIPAGSPLRDSSIALQWSGDPAIELGVVVEPALGEWQEPASSLRWSLAAQDKVDGQFGLFLVCSKLLKPSPIKRMFLARNKVEIGDVREPDKTPVLDENESALLRLQVIHRTDSGDINGVIGAQVEWSMPGGQTVHTTSGSDGWAGAWCKPLEVQETTVNVSVRAHPQAPSVPWSFKVNAIATSPWNSRVQILLDGVEVERNTLGLLCHRGQEHELQILPLSDDWLGRNVSLHWRDADPGIGMQISELGVRKPLTEQGLKWTLNATDSNVSSLFQLKLHIEGGEPDRELTGRLFQQDLNLEMSLMLDQIRAALDVQPLYPCLAAVHDFKVLPQGLSPLIGLDIALVWSGTSAEELDAKVFPALDSTQKLTDGGFVWSLDFSRSARPGKFQLTVSLPQLTLSSEGKPMELAHNKLRIAQWHETPVTPVVGEEPLCLWAQVISAFSGLGVGQIPVQWTGLSEHVEATDDEGWSGHAHVPARAGEQQITAAIISPYNGSSEQRSMKVRALASDPWKGLTISVDGGEPAPFGEKVLFARRLLDYRIEVNADEGSQLFERNLSLGIADRGPSAFGIRGLDSLLGVPKPFSDSGLVYDFSVGDENNGSFGFYCAAEDLASLSPIHAVSVGEGSQMMTIAERSRVLRTLFWGDTVSEQITLVSNDGNKAMRGKTVVWSHPDFGERITTTNYHGVASIAFVPTTTGASSLAARAGDALYSESISLPFFLHEPREIKELVCDEPSGYPGQQITVQALVVSAITGDPLSNVEVMWDYDNKAMPATMTGADGWATLSFILEAPGEAALWATVTGGVAGWDVNWLALTVVERPAAVKSVIAEPNPAFVMDWVNMTALIVDKASGEPMPKRNILVSINRRPLIESSTDGNGKFQTSWKVMDLSETVSLDVKVENPDGTSSSGSVLVLIER</sequence>
<organism evidence="1 2">
    <name type="scientific">Pseudomonas koreensis</name>
    <dbReference type="NCBI Taxonomy" id="198620"/>
    <lineage>
        <taxon>Bacteria</taxon>
        <taxon>Pseudomonadati</taxon>
        <taxon>Pseudomonadota</taxon>
        <taxon>Gammaproteobacteria</taxon>
        <taxon>Pseudomonadales</taxon>
        <taxon>Pseudomonadaceae</taxon>
        <taxon>Pseudomonas</taxon>
    </lineage>
</organism>
<accession>A0A4V1WIC3</accession>
<gene>
    <name evidence="1" type="ORF">EVS84_02690</name>
</gene>
<proteinExistence type="predicted"/>
<evidence type="ECO:0000313" key="1">
    <source>
        <dbReference type="EMBL" id="RYM44671.1"/>
    </source>
</evidence>
<dbReference type="InterPro" id="IPR008964">
    <property type="entry name" value="Invasin/intimin_cell_adhesion"/>
</dbReference>
<dbReference type="Proteomes" id="UP000291107">
    <property type="component" value="Unassembled WGS sequence"/>
</dbReference>
<evidence type="ECO:0000313" key="2">
    <source>
        <dbReference type="Proteomes" id="UP000291107"/>
    </source>
</evidence>
<comment type="caution">
    <text evidence="1">The sequence shown here is derived from an EMBL/GenBank/DDBJ whole genome shotgun (WGS) entry which is preliminary data.</text>
</comment>
<dbReference type="SUPFAM" id="SSF49373">
    <property type="entry name" value="Invasin/intimin cell-adhesion fragments"/>
    <property type="match status" value="1"/>
</dbReference>
<dbReference type="EMBL" id="SEUB01000001">
    <property type="protein sequence ID" value="RYM44671.1"/>
    <property type="molecule type" value="Genomic_DNA"/>
</dbReference>
<dbReference type="RefSeq" id="WP_129997528.1">
    <property type="nucleotide sequence ID" value="NZ_SEUB01000001.1"/>
</dbReference>
<name>A0A4V1WIC3_9PSED</name>